<dbReference type="InterPro" id="IPR000418">
    <property type="entry name" value="Ets_dom"/>
</dbReference>
<protein>
    <submittedName>
        <fullName evidence="6">Proteasome subunit alpha type-2</fullName>
    </submittedName>
</protein>
<comment type="subcellular location">
    <subcellularLocation>
        <location evidence="3">Nucleus</location>
    </subcellularLocation>
</comment>
<dbReference type="EMBL" id="CASHTH010000379">
    <property type="protein sequence ID" value="CAI7999551.1"/>
    <property type="molecule type" value="Genomic_DNA"/>
</dbReference>
<organism evidence="6 7">
    <name type="scientific">Geodia barretti</name>
    <name type="common">Barrett's horny sponge</name>
    <dbReference type="NCBI Taxonomy" id="519541"/>
    <lineage>
        <taxon>Eukaryota</taxon>
        <taxon>Metazoa</taxon>
        <taxon>Porifera</taxon>
        <taxon>Demospongiae</taxon>
        <taxon>Heteroscleromorpha</taxon>
        <taxon>Tetractinellida</taxon>
        <taxon>Astrophorina</taxon>
        <taxon>Geodiidae</taxon>
        <taxon>Geodia</taxon>
    </lineage>
</organism>
<feature type="region of interest" description="Disordered" evidence="4">
    <location>
        <begin position="434"/>
        <end position="453"/>
    </location>
</feature>
<keyword evidence="7" id="KW-1185">Reference proteome</keyword>
<dbReference type="Pfam" id="PF00178">
    <property type="entry name" value="Ets"/>
    <property type="match status" value="1"/>
</dbReference>
<feature type="compositionally biased region" description="Polar residues" evidence="4">
    <location>
        <begin position="434"/>
        <end position="446"/>
    </location>
</feature>
<feature type="compositionally biased region" description="Low complexity" evidence="4">
    <location>
        <begin position="183"/>
        <end position="198"/>
    </location>
</feature>
<comment type="similarity">
    <text evidence="1 3">Belongs to the ETS family.</text>
</comment>
<evidence type="ECO:0000256" key="2">
    <source>
        <dbReference type="ARBA" id="ARBA00023125"/>
    </source>
</evidence>
<dbReference type="InterPro" id="IPR029055">
    <property type="entry name" value="Ntn_hydrolases_N"/>
</dbReference>
<dbReference type="InterPro" id="IPR036390">
    <property type="entry name" value="WH_DNA-bd_sf"/>
</dbReference>
<dbReference type="GO" id="GO:0005839">
    <property type="term" value="C:proteasome core complex"/>
    <property type="evidence" value="ECO:0007669"/>
    <property type="project" value="InterPro"/>
</dbReference>
<evidence type="ECO:0000256" key="4">
    <source>
        <dbReference type="SAM" id="MobiDB-lite"/>
    </source>
</evidence>
<dbReference type="PROSITE" id="PS50061">
    <property type="entry name" value="ETS_DOMAIN_3"/>
    <property type="match status" value="1"/>
</dbReference>
<name>A0AA35R0L5_GEOBA</name>
<dbReference type="Proteomes" id="UP001174909">
    <property type="component" value="Unassembled WGS sequence"/>
</dbReference>
<keyword evidence="2 3" id="KW-0238">DNA-binding</keyword>
<feature type="region of interest" description="Disordered" evidence="4">
    <location>
        <begin position="467"/>
        <end position="506"/>
    </location>
</feature>
<evidence type="ECO:0000313" key="7">
    <source>
        <dbReference type="Proteomes" id="UP001174909"/>
    </source>
</evidence>
<dbReference type="GO" id="GO:0005634">
    <property type="term" value="C:nucleus"/>
    <property type="evidence" value="ECO:0007669"/>
    <property type="project" value="UniProtKB-SubCell"/>
</dbReference>
<dbReference type="InterPro" id="IPR036388">
    <property type="entry name" value="WH-like_DNA-bd_sf"/>
</dbReference>
<dbReference type="GO" id="GO:0043565">
    <property type="term" value="F:sequence-specific DNA binding"/>
    <property type="evidence" value="ECO:0007669"/>
    <property type="project" value="InterPro"/>
</dbReference>
<dbReference type="Gene3D" id="1.10.10.10">
    <property type="entry name" value="Winged helix-like DNA-binding domain superfamily/Winged helix DNA-binding domain"/>
    <property type="match status" value="1"/>
</dbReference>
<gene>
    <name evidence="6" type="ORF">GBAR_LOCUS2741</name>
</gene>
<evidence type="ECO:0000259" key="5">
    <source>
        <dbReference type="PROSITE" id="PS50061"/>
    </source>
</evidence>
<feature type="domain" description="ETS" evidence="5">
    <location>
        <begin position="237"/>
        <end position="319"/>
    </location>
</feature>
<dbReference type="PROSITE" id="PS00346">
    <property type="entry name" value="ETS_DOMAIN_2"/>
    <property type="match status" value="1"/>
</dbReference>
<dbReference type="SUPFAM" id="SSF56235">
    <property type="entry name" value="N-terminal nucleophile aminohydrolases (Ntn hydrolases)"/>
    <property type="match status" value="1"/>
</dbReference>
<dbReference type="AlphaFoldDB" id="A0AA35R0L5"/>
<keyword evidence="6" id="KW-0647">Proteasome</keyword>
<dbReference type="GO" id="GO:0030154">
    <property type="term" value="P:cell differentiation"/>
    <property type="evidence" value="ECO:0007669"/>
    <property type="project" value="TreeGrafter"/>
</dbReference>
<sequence length="506" mass="55563">MAYSGMGPDFRLLVTRARKIAQEYQLRYGEPIPVSQLVQRVASVMQEYTQSGGVRPFGVSLLVAGYDEETPYLFQCDPSVRNLAASSSSSPSEATETSTFGVELVEALGIIHGSPSAYEPLEQAATAQGPSLQDPISLSNAEYKDLGDALASILFASSPRPPPNQLSEAAMSDSQPSVEDDLSCSSAQSSLTSLSTADPGSPAAAAHGKSPASSDSEEESSAGKQKTIKLPQRKGGMQLWQFLYALLSDPQHKDLIEWTENVKEREFRLHEPEAVAIWWGDHKNKRNMSYDKLSRSLRYYYDKGIIRKINGQRYVYRFCVAPEVMYRHIGNSDCRPKLKPMSIAAQNALSTAANYQNMPYLQPVQPQPLPLALFNPPFVPAPYPPHTVTYPPFSPPTTLVQSHNYLPPAPTICSASPPSYRGFSQPTYTPELTNFNPHLLSNQQPPQFSPDYPSCYPMEEAQFMPQLLSEGSPSPQPISPASVPPSFTNHSPLSPPPPYGWNFSLS</sequence>
<dbReference type="InterPro" id="IPR046328">
    <property type="entry name" value="ETS_fam"/>
</dbReference>
<reference evidence="6" key="1">
    <citation type="submission" date="2023-03" db="EMBL/GenBank/DDBJ databases">
        <authorList>
            <person name="Steffen K."/>
            <person name="Cardenas P."/>
        </authorList>
    </citation>
    <scope>NUCLEOTIDE SEQUENCE</scope>
</reference>
<dbReference type="PANTHER" id="PTHR11849">
    <property type="entry name" value="ETS"/>
    <property type="match status" value="1"/>
</dbReference>
<keyword evidence="3" id="KW-0539">Nucleus</keyword>
<evidence type="ECO:0000256" key="3">
    <source>
        <dbReference type="RuleBase" id="RU004019"/>
    </source>
</evidence>
<proteinExistence type="inferred from homology"/>
<feature type="region of interest" description="Disordered" evidence="4">
    <location>
        <begin position="155"/>
        <end position="230"/>
    </location>
</feature>
<dbReference type="PRINTS" id="PR00454">
    <property type="entry name" value="ETSDOMAIN"/>
</dbReference>
<dbReference type="GO" id="GO:0051603">
    <property type="term" value="P:proteolysis involved in protein catabolic process"/>
    <property type="evidence" value="ECO:0007669"/>
    <property type="project" value="InterPro"/>
</dbReference>
<dbReference type="GO" id="GO:0000981">
    <property type="term" value="F:DNA-binding transcription factor activity, RNA polymerase II-specific"/>
    <property type="evidence" value="ECO:0007669"/>
    <property type="project" value="TreeGrafter"/>
</dbReference>
<dbReference type="SMART" id="SM00413">
    <property type="entry name" value="ETS"/>
    <property type="match status" value="1"/>
</dbReference>
<dbReference type="InterPro" id="IPR001353">
    <property type="entry name" value="Proteasome_sua/b"/>
</dbReference>
<dbReference type="SUPFAM" id="SSF46785">
    <property type="entry name" value="Winged helix' DNA-binding domain"/>
    <property type="match status" value="1"/>
</dbReference>
<evidence type="ECO:0000313" key="6">
    <source>
        <dbReference type="EMBL" id="CAI7999551.1"/>
    </source>
</evidence>
<accession>A0AA35R0L5</accession>
<comment type="caution">
    <text evidence="6">The sequence shown here is derived from an EMBL/GenBank/DDBJ whole genome shotgun (WGS) entry which is preliminary data.</text>
</comment>
<dbReference type="Pfam" id="PF00227">
    <property type="entry name" value="Proteasome"/>
    <property type="match status" value="1"/>
</dbReference>
<dbReference type="Gene3D" id="3.60.20.10">
    <property type="entry name" value="Glutamine Phosphoribosylpyrophosphate, subunit 1, domain 1"/>
    <property type="match status" value="1"/>
</dbReference>
<evidence type="ECO:0000256" key="1">
    <source>
        <dbReference type="ARBA" id="ARBA00005562"/>
    </source>
</evidence>